<feature type="chain" id="PRO_5007586183" evidence="9">
    <location>
        <begin position="29"/>
        <end position="514"/>
    </location>
</feature>
<feature type="domain" description="Polycystin cation channel PKD1/PKD2" evidence="10">
    <location>
        <begin position="246"/>
        <end position="468"/>
    </location>
</feature>
<dbReference type="FunFam" id="1.10.287.70:FF:000086">
    <property type="entry name" value="Polycystic kidney disease 2"/>
    <property type="match status" value="1"/>
</dbReference>
<evidence type="ECO:0000259" key="11">
    <source>
        <dbReference type="Pfam" id="PF20519"/>
    </source>
</evidence>
<evidence type="ECO:0000256" key="3">
    <source>
        <dbReference type="ARBA" id="ARBA00022692"/>
    </source>
</evidence>
<dbReference type="InterPro" id="IPR013122">
    <property type="entry name" value="PKD1_2_channel"/>
</dbReference>
<feature type="transmembrane region" description="Helical" evidence="8">
    <location>
        <begin position="250"/>
        <end position="270"/>
    </location>
</feature>
<proteinExistence type="inferred from homology"/>
<evidence type="ECO:0000256" key="6">
    <source>
        <dbReference type="ARBA" id="ARBA00023180"/>
    </source>
</evidence>
<feature type="transmembrane region" description="Helical" evidence="8">
    <location>
        <begin position="441"/>
        <end position="466"/>
    </location>
</feature>
<evidence type="ECO:0000256" key="4">
    <source>
        <dbReference type="ARBA" id="ARBA00022989"/>
    </source>
</evidence>
<dbReference type="PANTHER" id="PTHR10877">
    <property type="entry name" value="POLYCYSTIN FAMILY MEMBER"/>
    <property type="match status" value="1"/>
</dbReference>
<dbReference type="InterPro" id="IPR046791">
    <property type="entry name" value="Polycystin_dom"/>
</dbReference>
<gene>
    <name evidence="12" type="primary">PKD1L2</name>
    <name evidence="12" type="ORF">Y1Q_0010313</name>
</gene>
<sequence length="514" mass="58971">MRELAGDAGVAKLAYLGFLWMLLLVAYGQRDPSSYYLNKHIENSFTDGFRDVYSYQDFFTWARTTLVNNLYGSYQGFITDGNSKLVGSARIRQVRVKGDTCPIAPKLQHSVQECHAPYSLQTEDTSDYGERWNISAFDNSSDFSSAWQYQSQSKLRGHPIWGKLASYRGGGYVVHLGTDLKNATRILQYLFSNIWLDTFTRAVFIEFTVYNANVNLFCIISLMFESNALGAFFTHAELQSIRLYPYTDSLHIFVVAAEVIYFLFVVYYMVMQGKLMRALKWRYFYSKWNLLELAIILISWSALSVFVNRTILGARDISYYQEHKDECVSFNETATADAVLGYLIAFLVLLSTVKLWHLLRLNPKLNMITSTLKRAWGDISGFITVIAIMFLAYSIATNLIFGWKLHSYKTLFDSAETMVSLQLGIFNYEEVLDYNPVLGSFLIGSCIIFMTFVVLNLFISVILVAFSEEQKYYQASEEEEIVDLMLMKLFSFLGIKRKKEQTTDSEELKELAST</sequence>
<dbReference type="GO" id="GO:0016020">
    <property type="term" value="C:membrane"/>
    <property type="evidence" value="ECO:0007669"/>
    <property type="project" value="UniProtKB-SubCell"/>
</dbReference>
<dbReference type="Pfam" id="PF20519">
    <property type="entry name" value="Polycystin_dom"/>
    <property type="match status" value="1"/>
</dbReference>
<feature type="domain" description="Polycystin" evidence="11">
    <location>
        <begin position="48"/>
        <end position="244"/>
    </location>
</feature>
<keyword evidence="13" id="KW-1185">Reference proteome</keyword>
<reference evidence="12 13" key="1">
    <citation type="journal article" date="2012" name="Genome Biol.">
        <title>Sequencing three crocodilian genomes to illuminate the evolution of archosaurs and amniotes.</title>
        <authorList>
            <person name="St John J.A."/>
            <person name="Braun E.L."/>
            <person name="Isberg S.R."/>
            <person name="Miles L.G."/>
            <person name="Chong A.Y."/>
            <person name="Gongora J."/>
            <person name="Dalzell P."/>
            <person name="Moran C."/>
            <person name="Bed'hom B."/>
            <person name="Abzhanov A."/>
            <person name="Burgess S.C."/>
            <person name="Cooksey A.M."/>
            <person name="Castoe T.A."/>
            <person name="Crawford N.G."/>
            <person name="Densmore L.D."/>
            <person name="Drew J.C."/>
            <person name="Edwards S.V."/>
            <person name="Faircloth B.C."/>
            <person name="Fujita M.K."/>
            <person name="Greenwold M.J."/>
            <person name="Hoffmann F.G."/>
            <person name="Howard J.M."/>
            <person name="Iguchi T."/>
            <person name="Janes D.E."/>
            <person name="Khan S.Y."/>
            <person name="Kohno S."/>
            <person name="de Koning A.J."/>
            <person name="Lance S.L."/>
            <person name="McCarthy F.M."/>
            <person name="McCormack J.E."/>
            <person name="Merchant M.E."/>
            <person name="Peterson D.G."/>
            <person name="Pollock D.D."/>
            <person name="Pourmand N."/>
            <person name="Raney B.J."/>
            <person name="Roessler K.A."/>
            <person name="Sanford J.R."/>
            <person name="Sawyer R.H."/>
            <person name="Schmidt C.J."/>
            <person name="Triplett E.W."/>
            <person name="Tuberville T.D."/>
            <person name="Venegas-Anaya M."/>
            <person name="Howard J.T."/>
            <person name="Jarvis E.D."/>
            <person name="Guillette L.J.Jr."/>
            <person name="Glenn T.C."/>
            <person name="Green R.E."/>
            <person name="Ray D.A."/>
        </authorList>
    </citation>
    <scope>NUCLEOTIDE SEQUENCE [LARGE SCALE GENOMIC DNA]</scope>
    <source>
        <strain evidence="12">KSC_2009_1</strain>
    </source>
</reference>
<feature type="transmembrane region" description="Helical" evidence="8">
    <location>
        <begin position="379"/>
        <end position="401"/>
    </location>
</feature>
<comment type="similarity">
    <text evidence="2">Belongs to the polycystin family.</text>
</comment>
<dbReference type="PRINTS" id="PR01433">
    <property type="entry name" value="POLYCYSTIN2"/>
</dbReference>
<organism evidence="12 13">
    <name type="scientific">Alligator mississippiensis</name>
    <name type="common">American alligator</name>
    <dbReference type="NCBI Taxonomy" id="8496"/>
    <lineage>
        <taxon>Eukaryota</taxon>
        <taxon>Metazoa</taxon>
        <taxon>Chordata</taxon>
        <taxon>Craniata</taxon>
        <taxon>Vertebrata</taxon>
        <taxon>Euteleostomi</taxon>
        <taxon>Archelosauria</taxon>
        <taxon>Archosauria</taxon>
        <taxon>Crocodylia</taxon>
        <taxon>Alligatoridae</taxon>
        <taxon>Alligatorinae</taxon>
        <taxon>Alligator</taxon>
    </lineage>
</organism>
<evidence type="ECO:0000259" key="10">
    <source>
        <dbReference type="Pfam" id="PF08016"/>
    </source>
</evidence>
<dbReference type="InterPro" id="IPR003915">
    <property type="entry name" value="PKD_2"/>
</dbReference>
<dbReference type="AlphaFoldDB" id="A0A151NM26"/>
<dbReference type="Proteomes" id="UP000050525">
    <property type="component" value="Unassembled WGS sequence"/>
</dbReference>
<evidence type="ECO:0000313" key="12">
    <source>
        <dbReference type="EMBL" id="KYO37871.1"/>
    </source>
</evidence>
<keyword evidence="9" id="KW-0732">Signal</keyword>
<feature type="signal peptide" evidence="9">
    <location>
        <begin position="1"/>
        <end position="28"/>
    </location>
</feature>
<dbReference type="GO" id="GO:0005262">
    <property type="term" value="F:calcium channel activity"/>
    <property type="evidence" value="ECO:0007669"/>
    <property type="project" value="TreeGrafter"/>
</dbReference>
<evidence type="ECO:0000256" key="8">
    <source>
        <dbReference type="SAM" id="Phobius"/>
    </source>
</evidence>
<dbReference type="InterPro" id="IPR051223">
    <property type="entry name" value="Polycystin"/>
</dbReference>
<dbReference type="GO" id="GO:0050982">
    <property type="term" value="P:detection of mechanical stimulus"/>
    <property type="evidence" value="ECO:0007669"/>
    <property type="project" value="TreeGrafter"/>
</dbReference>
<keyword evidence="4 8" id="KW-1133">Transmembrane helix</keyword>
<dbReference type="PANTHER" id="PTHR10877:SF134">
    <property type="entry name" value="POLYCYSTIN-1-LIKE PROTEIN 2"/>
    <property type="match status" value="1"/>
</dbReference>
<evidence type="ECO:0000256" key="9">
    <source>
        <dbReference type="SAM" id="SignalP"/>
    </source>
</evidence>
<dbReference type="Pfam" id="PF08016">
    <property type="entry name" value="PKD_channel"/>
    <property type="match status" value="1"/>
</dbReference>
<protein>
    <submittedName>
        <fullName evidence="12">Polycystic kidney disease protein 1-like 2 isoform C</fullName>
    </submittedName>
</protein>
<dbReference type="EMBL" id="AKHW03002566">
    <property type="protein sequence ID" value="KYO37871.1"/>
    <property type="molecule type" value="Genomic_DNA"/>
</dbReference>
<feature type="disulfide bond" evidence="7">
    <location>
        <begin position="101"/>
        <end position="114"/>
    </location>
</feature>
<feature type="transmembrane region" description="Helical" evidence="8">
    <location>
        <begin position="339"/>
        <end position="359"/>
    </location>
</feature>
<dbReference type="Gene3D" id="1.10.287.70">
    <property type="match status" value="1"/>
</dbReference>
<comment type="caution">
    <text evidence="12">The sequence shown here is derived from an EMBL/GenBank/DDBJ whole genome shotgun (WGS) entry which is preliminary data.</text>
</comment>
<keyword evidence="5 8" id="KW-0472">Membrane</keyword>
<keyword evidence="3 8" id="KW-0812">Transmembrane</keyword>
<accession>A0A151NM26</accession>
<evidence type="ECO:0000256" key="5">
    <source>
        <dbReference type="ARBA" id="ARBA00023136"/>
    </source>
</evidence>
<name>A0A151NM26_ALLMI</name>
<keyword evidence="6" id="KW-0325">Glycoprotein</keyword>
<feature type="transmembrane region" description="Helical" evidence="8">
    <location>
        <begin position="290"/>
        <end position="311"/>
    </location>
</feature>
<evidence type="ECO:0000256" key="1">
    <source>
        <dbReference type="ARBA" id="ARBA00004141"/>
    </source>
</evidence>
<evidence type="ECO:0000256" key="2">
    <source>
        <dbReference type="ARBA" id="ARBA00007200"/>
    </source>
</evidence>
<comment type="subcellular location">
    <subcellularLocation>
        <location evidence="1">Membrane</location>
        <topology evidence="1">Multi-pass membrane protein</topology>
    </subcellularLocation>
</comment>
<evidence type="ECO:0000256" key="7">
    <source>
        <dbReference type="PIRSR" id="PIRSR603915-2"/>
    </source>
</evidence>
<dbReference type="GO" id="GO:0005509">
    <property type="term" value="F:calcium ion binding"/>
    <property type="evidence" value="ECO:0007669"/>
    <property type="project" value="InterPro"/>
</dbReference>
<evidence type="ECO:0000313" key="13">
    <source>
        <dbReference type="Proteomes" id="UP000050525"/>
    </source>
</evidence>